<dbReference type="PRINTS" id="PR01333">
    <property type="entry name" value="2POREKCHANEL"/>
</dbReference>
<protein>
    <recommendedName>
        <fullName evidence="10">Potassium channel domain-containing protein</fullName>
    </recommendedName>
</protein>
<evidence type="ECO:0000256" key="6">
    <source>
        <dbReference type="ARBA" id="ARBA00023136"/>
    </source>
</evidence>
<evidence type="ECO:0000256" key="7">
    <source>
        <dbReference type="ARBA" id="ARBA00023303"/>
    </source>
</evidence>
<feature type="transmembrane region" description="Helical" evidence="9">
    <location>
        <begin position="14"/>
        <end position="37"/>
    </location>
</feature>
<evidence type="ECO:0000256" key="1">
    <source>
        <dbReference type="ARBA" id="ARBA00004141"/>
    </source>
</evidence>
<comment type="caution">
    <text evidence="11">The sequence shown here is derived from an EMBL/GenBank/DDBJ whole genome shotgun (WGS) entry which is preliminary data.</text>
</comment>
<dbReference type="Gene3D" id="1.10.287.70">
    <property type="match status" value="1"/>
</dbReference>
<dbReference type="SUPFAM" id="SSF81324">
    <property type="entry name" value="Voltage-gated potassium channels"/>
    <property type="match status" value="2"/>
</dbReference>
<reference evidence="11" key="1">
    <citation type="submission" date="2023-06" db="EMBL/GenBank/DDBJ databases">
        <authorList>
            <person name="Delattre M."/>
        </authorList>
    </citation>
    <scope>NUCLEOTIDE SEQUENCE</scope>
    <source>
        <strain evidence="11">AF72</strain>
    </source>
</reference>
<keyword evidence="5 8" id="KW-0406">Ion transport</keyword>
<keyword evidence="3 8" id="KW-0812">Transmembrane</keyword>
<dbReference type="Proteomes" id="UP001177023">
    <property type="component" value="Unassembled WGS sequence"/>
</dbReference>
<dbReference type="InterPro" id="IPR003280">
    <property type="entry name" value="2pore_dom_K_chnl"/>
</dbReference>
<evidence type="ECO:0000256" key="3">
    <source>
        <dbReference type="ARBA" id="ARBA00022692"/>
    </source>
</evidence>
<dbReference type="GO" id="GO:0030322">
    <property type="term" value="P:stabilization of membrane potential"/>
    <property type="evidence" value="ECO:0007669"/>
    <property type="project" value="TreeGrafter"/>
</dbReference>
<feature type="domain" description="Potassium channel" evidence="10">
    <location>
        <begin position="103"/>
        <end position="156"/>
    </location>
</feature>
<gene>
    <name evidence="11" type="ORF">MSPICULIGERA_LOCUS21931</name>
</gene>
<dbReference type="AlphaFoldDB" id="A0AA36GCW4"/>
<evidence type="ECO:0000256" key="9">
    <source>
        <dbReference type="SAM" id="Phobius"/>
    </source>
</evidence>
<proteinExistence type="inferred from homology"/>
<keyword evidence="12" id="KW-1185">Reference proteome</keyword>
<evidence type="ECO:0000256" key="2">
    <source>
        <dbReference type="ARBA" id="ARBA00022448"/>
    </source>
</evidence>
<dbReference type="PANTHER" id="PTHR11003:SF334">
    <property type="entry name" value="FI03418P"/>
    <property type="match status" value="1"/>
</dbReference>
<evidence type="ECO:0000313" key="12">
    <source>
        <dbReference type="Proteomes" id="UP001177023"/>
    </source>
</evidence>
<evidence type="ECO:0000313" key="11">
    <source>
        <dbReference type="EMBL" id="CAJ0583862.1"/>
    </source>
</evidence>
<comment type="subcellular location">
    <subcellularLocation>
        <location evidence="1">Membrane</location>
        <topology evidence="1">Multi-pass membrane protein</topology>
    </subcellularLocation>
</comment>
<feature type="domain" description="Potassium channel" evidence="10">
    <location>
        <begin position="281"/>
        <end position="354"/>
    </location>
</feature>
<keyword evidence="7 8" id="KW-0407">Ion channel</keyword>
<keyword evidence="6 9" id="KW-0472">Membrane</keyword>
<dbReference type="GO" id="GO:0015271">
    <property type="term" value="F:outward rectifier potassium channel activity"/>
    <property type="evidence" value="ECO:0007669"/>
    <property type="project" value="TreeGrafter"/>
</dbReference>
<comment type="similarity">
    <text evidence="8">Belongs to the two pore domain potassium channel (TC 1.A.1.8) family.</text>
</comment>
<dbReference type="GO" id="GO:0022841">
    <property type="term" value="F:potassium ion leak channel activity"/>
    <property type="evidence" value="ECO:0007669"/>
    <property type="project" value="TreeGrafter"/>
</dbReference>
<keyword evidence="2 8" id="KW-0813">Transport</keyword>
<dbReference type="GO" id="GO:0005886">
    <property type="term" value="C:plasma membrane"/>
    <property type="evidence" value="ECO:0007669"/>
    <property type="project" value="TreeGrafter"/>
</dbReference>
<name>A0AA36GCW4_9BILA</name>
<dbReference type="PANTHER" id="PTHR11003">
    <property type="entry name" value="POTASSIUM CHANNEL, SUBFAMILY K"/>
    <property type="match status" value="1"/>
</dbReference>
<dbReference type="Pfam" id="PF07885">
    <property type="entry name" value="Ion_trans_2"/>
    <property type="match status" value="2"/>
</dbReference>
<accession>A0AA36GCW4</accession>
<organism evidence="11 12">
    <name type="scientific">Mesorhabditis spiculigera</name>
    <dbReference type="NCBI Taxonomy" id="96644"/>
    <lineage>
        <taxon>Eukaryota</taxon>
        <taxon>Metazoa</taxon>
        <taxon>Ecdysozoa</taxon>
        <taxon>Nematoda</taxon>
        <taxon>Chromadorea</taxon>
        <taxon>Rhabditida</taxon>
        <taxon>Rhabditina</taxon>
        <taxon>Rhabditomorpha</taxon>
        <taxon>Rhabditoidea</taxon>
        <taxon>Rhabditidae</taxon>
        <taxon>Mesorhabditinae</taxon>
        <taxon>Mesorhabditis</taxon>
    </lineage>
</organism>
<evidence type="ECO:0000256" key="4">
    <source>
        <dbReference type="ARBA" id="ARBA00022989"/>
    </source>
</evidence>
<evidence type="ECO:0000256" key="8">
    <source>
        <dbReference type="RuleBase" id="RU003857"/>
    </source>
</evidence>
<dbReference type="EMBL" id="CATQJA010002665">
    <property type="protein sequence ID" value="CAJ0583862.1"/>
    <property type="molecule type" value="Genomic_DNA"/>
</dbReference>
<keyword evidence="4 9" id="KW-1133">Transmembrane helix</keyword>
<feature type="non-terminal residue" evidence="11">
    <location>
        <position position="1"/>
    </location>
</feature>
<evidence type="ECO:0000259" key="10">
    <source>
        <dbReference type="Pfam" id="PF07885"/>
    </source>
</evidence>
<feature type="transmembrane region" description="Helical" evidence="9">
    <location>
        <begin position="329"/>
        <end position="350"/>
    </location>
</feature>
<feature type="transmembrane region" description="Helical" evidence="9">
    <location>
        <begin position="134"/>
        <end position="151"/>
    </location>
</feature>
<sequence>MHSRTGSQLRKTRLFHIFYLVALPVYTMIGAIIFQALDGEHDDRLLHEYQIRCQEDRDLKLSSIQQLCSDGAICFEEMRKLVFGVDECYRNWHAHNRTVTHSMNNFTNALVYAFSVYTTIGYGNMAADTFNCRLATIIYGALGIPLFFAFVKEEGNLCRDLFIIVYKKVRKARNNCLCSRYTEVDKLSNPSTTSKGPTPLPTFQNGHVGNCLTIPASPNPSYNSQLSPSLTTPNSEMGDLANGLLEHGVNYHTLQRKLSTGSLLGTNILDEQRKVFLAGCIVFVLYILSVAALFSLTTEFDYFTSVYFLFNSVALIGFGDVFPQDPANILMHAAFMVLGVVLFSMCYFILQEEIREKAVEASRKARMSISKYSHSLVARSPWSRRNSPLYEGDASESAFDRLKKRRQSAPAVAVTGANGKITKFREI</sequence>
<evidence type="ECO:0000256" key="5">
    <source>
        <dbReference type="ARBA" id="ARBA00023065"/>
    </source>
</evidence>
<feature type="transmembrane region" description="Helical" evidence="9">
    <location>
        <begin position="275"/>
        <end position="296"/>
    </location>
</feature>
<dbReference type="InterPro" id="IPR013099">
    <property type="entry name" value="K_chnl_dom"/>
</dbReference>